<dbReference type="AlphaFoldDB" id="A0A9N9LNH9"/>
<feature type="domain" description="Methyltransferase" evidence="1">
    <location>
        <begin position="109"/>
        <end position="294"/>
    </location>
</feature>
<organism evidence="2 3">
    <name type="scientific">Hymenoscyphus albidus</name>
    <dbReference type="NCBI Taxonomy" id="595503"/>
    <lineage>
        <taxon>Eukaryota</taxon>
        <taxon>Fungi</taxon>
        <taxon>Dikarya</taxon>
        <taxon>Ascomycota</taxon>
        <taxon>Pezizomycotina</taxon>
        <taxon>Leotiomycetes</taxon>
        <taxon>Helotiales</taxon>
        <taxon>Helotiaceae</taxon>
        <taxon>Hymenoscyphus</taxon>
    </lineage>
</organism>
<reference evidence="2" key="1">
    <citation type="submission" date="2021-07" db="EMBL/GenBank/DDBJ databases">
        <authorList>
            <person name="Durling M."/>
        </authorList>
    </citation>
    <scope>NUCLEOTIDE SEQUENCE</scope>
</reference>
<keyword evidence="3" id="KW-1185">Reference proteome</keyword>
<accession>A0A9N9LNH9</accession>
<gene>
    <name evidence="2" type="ORF">HYALB_00013242</name>
</gene>
<dbReference type="EMBL" id="CAJVRM010000258">
    <property type="protein sequence ID" value="CAG8978424.1"/>
    <property type="molecule type" value="Genomic_DNA"/>
</dbReference>
<protein>
    <recommendedName>
        <fullName evidence="1">Methyltransferase domain-containing protein</fullName>
    </recommendedName>
</protein>
<comment type="caution">
    <text evidence="2">The sequence shown here is derived from an EMBL/GenBank/DDBJ whole genome shotgun (WGS) entry which is preliminary data.</text>
</comment>
<name>A0A9N9LNH9_9HELO</name>
<proteinExistence type="predicted"/>
<dbReference type="PANTHER" id="PTHR32026">
    <property type="entry name" value="METHYLTRANSFERASE-LIKE PROTEIN 24"/>
    <property type="match status" value="1"/>
</dbReference>
<dbReference type="PANTHER" id="PTHR32026:SF10">
    <property type="entry name" value="METHYLTRANSFERASE-LIKE PROTEIN 24-RELATED"/>
    <property type="match status" value="1"/>
</dbReference>
<dbReference type="Pfam" id="PF13383">
    <property type="entry name" value="Methyltransf_22"/>
    <property type="match status" value="1"/>
</dbReference>
<evidence type="ECO:0000313" key="2">
    <source>
        <dbReference type="EMBL" id="CAG8978424.1"/>
    </source>
</evidence>
<dbReference type="InterPro" id="IPR025714">
    <property type="entry name" value="Methyltranfer_dom"/>
</dbReference>
<evidence type="ECO:0000259" key="1">
    <source>
        <dbReference type="Pfam" id="PF13383"/>
    </source>
</evidence>
<evidence type="ECO:0000313" key="3">
    <source>
        <dbReference type="Proteomes" id="UP000701801"/>
    </source>
</evidence>
<sequence>MRSKPAQFAIMGAAALFLIVIFGQIDSNRGNLPTWVPKSAADFTSRISGSLGRGNIKSMMETSEKLWRKTVTQRHAYRERFPDLEFFPAKDSATYFTTPVTVWDLVPASYNCPWEVERIGTMGDGGKWVCGMSRYEKTDRPCIIYSFGIQNESSFEQEILERTKCEIWGYDYSVDEFGPQLQPEYLPRTHFLRAAISATTDPKTSPPSYSIQDLMKANGHDYIDILKIDIEYAEFNVLSSLNAYTLDVGTEMPIGQMLMELHLFSAQGITLPIFMDWWESMENRGFRPSWTEPNLLSVTLGIDDRNPRLTEYTFLNVKDIKNKLFT</sequence>
<dbReference type="InterPro" id="IPR026913">
    <property type="entry name" value="METTL24"/>
</dbReference>
<dbReference type="Proteomes" id="UP000701801">
    <property type="component" value="Unassembled WGS sequence"/>
</dbReference>
<dbReference type="OrthoDB" id="10006218at2759"/>